<comment type="similarity">
    <text evidence="2">In the central section; belongs to the CRISPR-associated helicase Cas3 family.</text>
</comment>
<evidence type="ECO:0000256" key="5">
    <source>
        <dbReference type="ARBA" id="ARBA00022741"/>
    </source>
</evidence>
<dbReference type="SMART" id="SM00487">
    <property type="entry name" value="DEXDc"/>
    <property type="match status" value="1"/>
</dbReference>
<dbReference type="InterPro" id="IPR054712">
    <property type="entry name" value="Cas3-like_dom"/>
</dbReference>
<dbReference type="GO" id="GO:0004518">
    <property type="term" value="F:nuclease activity"/>
    <property type="evidence" value="ECO:0007669"/>
    <property type="project" value="UniProtKB-KW"/>
</dbReference>
<keyword evidence="3" id="KW-0540">Nuclease</keyword>
<evidence type="ECO:0000256" key="2">
    <source>
        <dbReference type="ARBA" id="ARBA00009046"/>
    </source>
</evidence>
<comment type="similarity">
    <text evidence="1">In the N-terminal section; belongs to the CRISPR-associated nuclease Cas3-HD family.</text>
</comment>
<keyword evidence="7" id="KW-0347">Helicase</keyword>
<dbReference type="AlphaFoldDB" id="A0A0E2B011"/>
<evidence type="ECO:0000256" key="7">
    <source>
        <dbReference type="ARBA" id="ARBA00022806"/>
    </source>
</evidence>
<evidence type="ECO:0000259" key="11">
    <source>
        <dbReference type="PROSITE" id="PS51643"/>
    </source>
</evidence>
<dbReference type="EMBL" id="AHMY02000055">
    <property type="protein sequence ID" value="EKO14466.1"/>
    <property type="molecule type" value="Genomic_DNA"/>
</dbReference>
<evidence type="ECO:0000256" key="8">
    <source>
        <dbReference type="ARBA" id="ARBA00022840"/>
    </source>
</evidence>
<dbReference type="PROSITE" id="PS51192">
    <property type="entry name" value="HELICASE_ATP_BIND_1"/>
    <property type="match status" value="1"/>
</dbReference>
<protein>
    <submittedName>
        <fullName evidence="12">CRISPR-associated helicase Cas3</fullName>
        <ecNumber evidence="12">3.1.-.-</ecNumber>
    </submittedName>
</protein>
<sequence>MTKDKQSIFIAHVLRKDDGSFVEHLIDDHLYSVAEFAKKFCEKFGAENFGYLIGLWHDLGKFKLEFQERIRIRSGHIGEEAHLEGKTAKSVKHSVSGAIHCLNKFKQSDIIKKLICLPILCHHSGLKNFGIDVDIQLNDEKEISALSETITYIPQQILDGIELKQLGKSFKDHSLLIRMLFSSLIDADRLDTERFMDLVKFKERYSKTIILQDLNIKLDKHLNDIQKQADATKVNSIRKRILEEVQSKTNLKPGFYTLTVPTGGGKTLTSLSFALKHCITNKMDRVIYGVPYLSIIEQTADVFKKILGEDSVLEHHSGIDISKEKENSINRLLTENWDHPLIVTTNVQFFESLFSSKTTKVRKLHNIINSVIILDEAQMIPPQFLQPIVKTLKELVEYYNVTIILCTATQPTLSSIKSTDLNFDGIDTAIELAPEPEKLFQELKRVIIHKPEEKKLSFMEVATRILNYDQVLTIVNRKSDASGIFNQLTGNKYYLTTNLCAEHRRDILKKVKNHLNNGESVYLVSTQLIEAGVDIDFPIVFRAVAGLDSIAQAAGRCNREGKLLDENGQEKLGEVFLFKPEQDPPAGHLLQTEQASRDCIKNFEELIHPDTLKQYFNTLFWLKQDKGLDKEEIEKDKRSFQFETINKNFKLIDEDSRPVIVPYKEGKDLIVQLQNSVIQNNFLDYKLIRKSQRYTVNLKTNLYNKLLSERIISEIEGIIGILTFDSYYHNDLGILESPNEQDLII</sequence>
<dbReference type="Pfam" id="PF22590">
    <property type="entry name" value="Cas3-like_C_2"/>
    <property type="match status" value="1"/>
</dbReference>
<dbReference type="EC" id="3.1.-.-" evidence="12"/>
<dbReference type="NCBIfam" id="TIGR01596">
    <property type="entry name" value="cas3_HD"/>
    <property type="match status" value="1"/>
</dbReference>
<feature type="domain" description="HD Cas3-type" evidence="11">
    <location>
        <begin position="19"/>
        <end position="190"/>
    </location>
</feature>
<dbReference type="SUPFAM" id="SSF52540">
    <property type="entry name" value="P-loop containing nucleoside triphosphate hydrolases"/>
    <property type="match status" value="1"/>
</dbReference>
<comment type="caution">
    <text evidence="12">The sequence shown here is derived from an EMBL/GenBank/DDBJ whole genome shotgun (WGS) entry which is preliminary data.</text>
</comment>
<dbReference type="Proteomes" id="UP000006253">
    <property type="component" value="Unassembled WGS sequence"/>
</dbReference>
<dbReference type="InterPro" id="IPR027417">
    <property type="entry name" value="P-loop_NTPase"/>
</dbReference>
<dbReference type="InterPro" id="IPR014001">
    <property type="entry name" value="Helicase_ATP-bd"/>
</dbReference>
<dbReference type="GO" id="GO:0004386">
    <property type="term" value="F:helicase activity"/>
    <property type="evidence" value="ECO:0007669"/>
    <property type="project" value="UniProtKB-KW"/>
</dbReference>
<keyword evidence="5" id="KW-0547">Nucleotide-binding</keyword>
<feature type="domain" description="Helicase ATP-binding" evidence="10">
    <location>
        <begin position="247"/>
        <end position="428"/>
    </location>
</feature>
<evidence type="ECO:0000256" key="4">
    <source>
        <dbReference type="ARBA" id="ARBA00022723"/>
    </source>
</evidence>
<dbReference type="GO" id="GO:0051607">
    <property type="term" value="P:defense response to virus"/>
    <property type="evidence" value="ECO:0007669"/>
    <property type="project" value="UniProtKB-KW"/>
</dbReference>
<keyword evidence="8" id="KW-0067">ATP-binding</keyword>
<dbReference type="InterPro" id="IPR006483">
    <property type="entry name" value="CRISPR-assoc_Cas3_HD"/>
</dbReference>
<dbReference type="GO" id="GO:0003676">
    <property type="term" value="F:nucleic acid binding"/>
    <property type="evidence" value="ECO:0007669"/>
    <property type="project" value="InterPro"/>
</dbReference>
<dbReference type="CDD" id="cd09641">
    <property type="entry name" value="Cas3''_I"/>
    <property type="match status" value="1"/>
</dbReference>
<dbReference type="InterPro" id="IPR038257">
    <property type="entry name" value="CRISPR-assoc_Cas3_HD_sf"/>
</dbReference>
<dbReference type="CDD" id="cd17930">
    <property type="entry name" value="DEXHc_cas3"/>
    <property type="match status" value="1"/>
</dbReference>
<evidence type="ECO:0000313" key="13">
    <source>
        <dbReference type="Proteomes" id="UP000006253"/>
    </source>
</evidence>
<evidence type="ECO:0000256" key="9">
    <source>
        <dbReference type="ARBA" id="ARBA00023118"/>
    </source>
</evidence>
<dbReference type="SUPFAM" id="SSF109604">
    <property type="entry name" value="HD-domain/PDEase-like"/>
    <property type="match status" value="1"/>
</dbReference>
<dbReference type="Pfam" id="PF00270">
    <property type="entry name" value="DEAD"/>
    <property type="match status" value="1"/>
</dbReference>
<accession>A0A0E2B011</accession>
<dbReference type="GO" id="GO:0046872">
    <property type="term" value="F:metal ion binding"/>
    <property type="evidence" value="ECO:0007669"/>
    <property type="project" value="UniProtKB-KW"/>
</dbReference>
<dbReference type="GO" id="GO:0005524">
    <property type="term" value="F:ATP binding"/>
    <property type="evidence" value="ECO:0007669"/>
    <property type="project" value="UniProtKB-KW"/>
</dbReference>
<evidence type="ECO:0000256" key="3">
    <source>
        <dbReference type="ARBA" id="ARBA00022722"/>
    </source>
</evidence>
<proteinExistence type="inferred from homology"/>
<dbReference type="Gene3D" id="1.10.3210.30">
    <property type="match status" value="1"/>
</dbReference>
<keyword evidence="9" id="KW-0051">Antiviral defense</keyword>
<keyword evidence="6 12" id="KW-0378">Hydrolase</keyword>
<evidence type="ECO:0000256" key="1">
    <source>
        <dbReference type="ARBA" id="ARBA00006847"/>
    </source>
</evidence>
<dbReference type="InterPro" id="IPR011545">
    <property type="entry name" value="DEAD/DEAH_box_helicase_dom"/>
</dbReference>
<organism evidence="12 13">
    <name type="scientific">Leptospira kirschneri str. H1</name>
    <dbReference type="NCBI Taxonomy" id="1049966"/>
    <lineage>
        <taxon>Bacteria</taxon>
        <taxon>Pseudomonadati</taxon>
        <taxon>Spirochaetota</taxon>
        <taxon>Spirochaetia</taxon>
        <taxon>Leptospirales</taxon>
        <taxon>Leptospiraceae</taxon>
        <taxon>Leptospira</taxon>
    </lineage>
</organism>
<name>A0A0E2B011_9LEPT</name>
<dbReference type="InterPro" id="IPR006474">
    <property type="entry name" value="Helicase_Cas3_CRISPR-ass_core"/>
</dbReference>
<keyword evidence="4" id="KW-0479">Metal-binding</keyword>
<evidence type="ECO:0000313" key="12">
    <source>
        <dbReference type="EMBL" id="EKO14466.1"/>
    </source>
</evidence>
<dbReference type="GO" id="GO:0016787">
    <property type="term" value="F:hydrolase activity"/>
    <property type="evidence" value="ECO:0007669"/>
    <property type="project" value="UniProtKB-KW"/>
</dbReference>
<gene>
    <name evidence="12" type="primary">cas3_2</name>
    <name evidence="12" type="ORF">LEP1GSC081_2860</name>
</gene>
<dbReference type="PROSITE" id="PS51643">
    <property type="entry name" value="HD_CAS3"/>
    <property type="match status" value="1"/>
</dbReference>
<reference evidence="12 13" key="1">
    <citation type="submission" date="2012-10" db="EMBL/GenBank/DDBJ databases">
        <authorList>
            <person name="Harkins D.M."/>
            <person name="Durkin A.S."/>
            <person name="Brinkac L.M."/>
            <person name="Selengut J.D."/>
            <person name="Sanka R."/>
            <person name="DePew J."/>
            <person name="Purushe J."/>
            <person name="Peacock S.J."/>
            <person name="Thaipadungpanit J."/>
            <person name="Wuthiekanun V.W."/>
            <person name="Day N.P."/>
            <person name="Vinetz J.M."/>
            <person name="Sutton G.G."/>
            <person name="Nelson W.C."/>
            <person name="Fouts D.E."/>
        </authorList>
    </citation>
    <scope>NUCLEOTIDE SEQUENCE [LARGE SCALE GENOMIC DNA]</scope>
    <source>
        <strain evidence="12 13">H1</strain>
    </source>
</reference>
<evidence type="ECO:0000259" key="10">
    <source>
        <dbReference type="PROSITE" id="PS51192"/>
    </source>
</evidence>
<dbReference type="Gene3D" id="3.40.50.300">
    <property type="entry name" value="P-loop containing nucleotide triphosphate hydrolases"/>
    <property type="match status" value="2"/>
</dbReference>
<dbReference type="RefSeq" id="WP_004766473.1">
    <property type="nucleotide sequence ID" value="NZ_AHMY02000055.1"/>
</dbReference>
<evidence type="ECO:0000256" key="6">
    <source>
        <dbReference type="ARBA" id="ARBA00022801"/>
    </source>
</evidence>
<dbReference type="NCBIfam" id="TIGR01587">
    <property type="entry name" value="cas3_core"/>
    <property type="match status" value="1"/>
</dbReference>